<sequence length="610" mass="65856">MPQGYPDAVVQDESSESSPPPSPSSSSSSSSPSSLLLSPSPSSSSSSSSSLFDEELLLLVILLVLGAPLSADAVDAHRRLLHRVVETARVLHDRDLAAVRVHRQVEDVALHVDGRDARVVVAVQHLEARLVRAVFRLVVGAARLQPDAVDDVLRRELHVRLVERHHRAEQVERAQVPHLRVGHDLEPVRVEHAGDGLVQLVELVDLLAGRHVPQDTVGEDQLVRRAEGGPIFRVLVVIDRLESGYLLTRIDVVDGGNLHGLLLRELAALDVPQGGHREPPSAGGQQQRTVLTARGHCDRRLVTVVASLRGRFVQVVYLHLARLSSDDQFGPAGLWKGKRKCIREIERSVGGETLAHRKITGGKAVFDLLRTQNAREGKGGVHQPPVVAPRGVPGLPAKRAAKLLLNPDDRWGRGSGHLCGSNRSNGGQVDIGFLQSACWFVRYSVMIVCSVILLAGGACSTGSAFADVVASSRKFVASVALICFCSERCEVVLDVPDRFGSAAKDEEEEEDSAAISRSISTASAVALVAVVFDAVWLPVVPPLVMGTVWLGVSMLVAARAACRFAWAVETLNDGSTVRLRIRERWMMLVFGERNTNGECSATEERASEAA</sequence>
<keyword evidence="2" id="KW-0812">Transmembrane</keyword>
<name>A0A182IVT2_ANOAO</name>
<protein>
    <submittedName>
        <fullName evidence="3">Uncharacterized protein</fullName>
    </submittedName>
</protein>
<feature type="compositionally biased region" description="Low complexity" evidence="1">
    <location>
        <begin position="24"/>
        <end position="48"/>
    </location>
</feature>
<dbReference type="AlphaFoldDB" id="A0A182IVT2"/>
<reference evidence="3" key="1">
    <citation type="submission" date="2022-08" db="UniProtKB">
        <authorList>
            <consortium name="EnsemblMetazoa"/>
        </authorList>
    </citation>
    <scope>IDENTIFICATION</scope>
    <source>
        <strain evidence="3">EBRO</strain>
    </source>
</reference>
<dbReference type="EnsemblMetazoa" id="AATE006445-RA">
    <property type="protein sequence ID" value="AATE006445-PA.1"/>
    <property type="gene ID" value="AATE006445"/>
</dbReference>
<evidence type="ECO:0000256" key="1">
    <source>
        <dbReference type="SAM" id="MobiDB-lite"/>
    </source>
</evidence>
<evidence type="ECO:0000313" key="3">
    <source>
        <dbReference type="EnsemblMetazoa" id="AATE006445-PA.1"/>
    </source>
</evidence>
<proteinExistence type="predicted"/>
<feature type="transmembrane region" description="Helical" evidence="2">
    <location>
        <begin position="543"/>
        <end position="562"/>
    </location>
</feature>
<dbReference type="VEuPathDB" id="VectorBase:AATE006445"/>
<feature type="region of interest" description="Disordered" evidence="1">
    <location>
        <begin position="1"/>
        <end position="48"/>
    </location>
</feature>
<accession>A0A182IVT2</accession>
<keyword evidence="2" id="KW-0472">Membrane</keyword>
<evidence type="ECO:0000256" key="2">
    <source>
        <dbReference type="SAM" id="Phobius"/>
    </source>
</evidence>
<organism evidence="3">
    <name type="scientific">Anopheles atroparvus</name>
    <name type="common">European mosquito</name>
    <dbReference type="NCBI Taxonomy" id="41427"/>
    <lineage>
        <taxon>Eukaryota</taxon>
        <taxon>Metazoa</taxon>
        <taxon>Ecdysozoa</taxon>
        <taxon>Arthropoda</taxon>
        <taxon>Hexapoda</taxon>
        <taxon>Insecta</taxon>
        <taxon>Pterygota</taxon>
        <taxon>Neoptera</taxon>
        <taxon>Endopterygota</taxon>
        <taxon>Diptera</taxon>
        <taxon>Nematocera</taxon>
        <taxon>Culicoidea</taxon>
        <taxon>Culicidae</taxon>
        <taxon>Anophelinae</taxon>
        <taxon>Anopheles</taxon>
    </lineage>
</organism>
<keyword evidence="2" id="KW-1133">Transmembrane helix</keyword>